<accession>A0A7G9YVB7</accession>
<proteinExistence type="predicted"/>
<sequence length="376" mass="44416">MSKFVFKIGEQMFQIEDLGESMNSQFLRLHESHFSGRGFDLTKFRNEVLNFFDHSNGNYLAHDGFFNNFTIIWRFFLNHGHFKNAEHLWDLALNIAYEWENKNQNKRIHKGTPYYFWGVTCILNGDLEKGFLLMHQALEEDKKTHQTKTPAYSFVTLDYENQDQFFRSKVEEIAKFVDEKMNIYRSSRGGTLTLPDFKSKFLEEDALQEVVIYFIFELFRLKKLLVEIDQRLTQNVFSSLLQANTILNFCIIVENIIKKQRKYQNKKLNELTIKPLLEFLSSNSSLNLHKNDNLKDLNDDFGNDFSKTVQELIKSQHKFQDGTTPQSSEEDLAITYGFRNFGAHKIEDQPVVYQNFDEISRRVLNALFFSVEKLYI</sequence>
<dbReference type="EMBL" id="MT631497">
    <property type="protein sequence ID" value="QNO51951.1"/>
    <property type="molecule type" value="Genomic_DNA"/>
</dbReference>
<reference evidence="1" key="1">
    <citation type="submission" date="2020-06" db="EMBL/GenBank/DDBJ databases">
        <title>Unique genomic features of the anaerobic methanotrophic archaea.</title>
        <authorList>
            <person name="Chadwick G.L."/>
            <person name="Skennerton C.T."/>
            <person name="Laso-Perez R."/>
            <person name="Leu A.O."/>
            <person name="Speth D.R."/>
            <person name="Yu H."/>
            <person name="Morgan-Lang C."/>
            <person name="Hatzenpichler R."/>
            <person name="Goudeau D."/>
            <person name="Malmstrom R."/>
            <person name="Brazelton W.J."/>
            <person name="Woyke T."/>
            <person name="Hallam S.J."/>
            <person name="Tyson G.W."/>
            <person name="Wegener G."/>
            <person name="Boetius A."/>
            <person name="Orphan V."/>
        </authorList>
    </citation>
    <scope>NUCLEOTIDE SEQUENCE</scope>
</reference>
<protein>
    <submittedName>
        <fullName evidence="1">Uncharacterized protein</fullName>
    </submittedName>
</protein>
<gene>
    <name evidence="1" type="ORF">ACBLIHAL_00009</name>
</gene>
<organism evidence="1">
    <name type="scientific">Candidatus Methanophagaceae archaeon ANME-1 ERB6</name>
    <dbReference type="NCBI Taxonomy" id="2759912"/>
    <lineage>
        <taxon>Archaea</taxon>
        <taxon>Methanobacteriati</taxon>
        <taxon>Methanobacteriota</taxon>
        <taxon>Stenosarchaea group</taxon>
        <taxon>Methanomicrobia</taxon>
        <taxon>Candidatus Methanophagales</taxon>
        <taxon>Candidatus Methanophagaceae</taxon>
    </lineage>
</organism>
<evidence type="ECO:0000313" key="1">
    <source>
        <dbReference type="EMBL" id="QNO51951.1"/>
    </source>
</evidence>
<name>A0A7G9YVB7_9EURY</name>
<dbReference type="AlphaFoldDB" id="A0A7G9YVB7"/>